<sequence length="97" mass="11258">MNDADQILARFHPVASRAFFGQLNAFEEAVQGIDRAHNERIYGALREQHLRSLRGILEDEARYFLQQHQGVPQLGAIDLHLRQLIQGYLYRFVQHCA</sequence>
<comment type="caution">
    <text evidence="1">The sequence shown here is derived from an EMBL/GenBank/DDBJ whole genome shotgun (WGS) entry which is preliminary data.</text>
</comment>
<gene>
    <name evidence="1" type="ORF">E0486_18665</name>
</gene>
<dbReference type="Proteomes" id="UP000295164">
    <property type="component" value="Unassembled WGS sequence"/>
</dbReference>
<evidence type="ECO:0000313" key="2">
    <source>
        <dbReference type="Proteomes" id="UP000295164"/>
    </source>
</evidence>
<proteinExistence type="predicted"/>
<protein>
    <recommendedName>
        <fullName evidence="3">Globin-sensor domain-containing protein</fullName>
    </recommendedName>
</protein>
<evidence type="ECO:0008006" key="3">
    <source>
        <dbReference type="Google" id="ProtNLM"/>
    </source>
</evidence>
<dbReference type="RefSeq" id="WP_131854601.1">
    <property type="nucleotide sequence ID" value="NZ_SKFH01000084.1"/>
</dbReference>
<dbReference type="AlphaFoldDB" id="A0A4R4DQK6"/>
<dbReference type="EMBL" id="SKFH01000084">
    <property type="protein sequence ID" value="TCZ63420.1"/>
    <property type="molecule type" value="Genomic_DNA"/>
</dbReference>
<reference evidence="1 2" key="1">
    <citation type="submission" date="2019-03" db="EMBL/GenBank/DDBJ databases">
        <authorList>
            <person name="Kim M.K.M."/>
        </authorList>
    </citation>
    <scope>NUCLEOTIDE SEQUENCE [LARGE SCALE GENOMIC DNA]</scope>
    <source>
        <strain evidence="1 2">17J68-15</strain>
    </source>
</reference>
<name>A0A4R4DQK6_9BACT</name>
<evidence type="ECO:0000313" key="1">
    <source>
        <dbReference type="EMBL" id="TCZ63420.1"/>
    </source>
</evidence>
<organism evidence="1 2">
    <name type="scientific">Flaviaesturariibacter aridisoli</name>
    <dbReference type="NCBI Taxonomy" id="2545761"/>
    <lineage>
        <taxon>Bacteria</taxon>
        <taxon>Pseudomonadati</taxon>
        <taxon>Bacteroidota</taxon>
        <taxon>Chitinophagia</taxon>
        <taxon>Chitinophagales</taxon>
        <taxon>Chitinophagaceae</taxon>
        <taxon>Flaviaestuariibacter</taxon>
    </lineage>
</organism>
<keyword evidence="2" id="KW-1185">Reference proteome</keyword>
<accession>A0A4R4DQK6</accession>